<dbReference type="Proteomes" id="UP001283361">
    <property type="component" value="Unassembled WGS sequence"/>
</dbReference>
<reference evidence="1" key="1">
    <citation type="journal article" date="2023" name="G3 (Bethesda)">
        <title>A reference genome for the long-term kleptoplast-retaining sea slug Elysia crispata morphotype clarki.</title>
        <authorList>
            <person name="Eastman K.E."/>
            <person name="Pendleton A.L."/>
            <person name="Shaikh M.A."/>
            <person name="Suttiyut T."/>
            <person name="Ogas R."/>
            <person name="Tomko P."/>
            <person name="Gavelis G."/>
            <person name="Widhalm J.R."/>
            <person name="Wisecaver J.H."/>
        </authorList>
    </citation>
    <scope>NUCLEOTIDE SEQUENCE</scope>
    <source>
        <strain evidence="1">ECLA1</strain>
    </source>
</reference>
<dbReference type="AlphaFoldDB" id="A0AAE0Z6N5"/>
<proteinExistence type="predicted"/>
<organism evidence="1 2">
    <name type="scientific">Elysia crispata</name>
    <name type="common">lettuce slug</name>
    <dbReference type="NCBI Taxonomy" id="231223"/>
    <lineage>
        <taxon>Eukaryota</taxon>
        <taxon>Metazoa</taxon>
        <taxon>Spiralia</taxon>
        <taxon>Lophotrochozoa</taxon>
        <taxon>Mollusca</taxon>
        <taxon>Gastropoda</taxon>
        <taxon>Heterobranchia</taxon>
        <taxon>Euthyneura</taxon>
        <taxon>Panpulmonata</taxon>
        <taxon>Sacoglossa</taxon>
        <taxon>Placobranchoidea</taxon>
        <taxon>Plakobranchidae</taxon>
        <taxon>Elysia</taxon>
    </lineage>
</organism>
<comment type="caution">
    <text evidence="1">The sequence shown here is derived from an EMBL/GenBank/DDBJ whole genome shotgun (WGS) entry which is preliminary data.</text>
</comment>
<accession>A0AAE0Z6N5</accession>
<name>A0AAE0Z6N5_9GAST</name>
<dbReference type="EMBL" id="JAWDGP010004585">
    <property type="protein sequence ID" value="KAK3763236.1"/>
    <property type="molecule type" value="Genomic_DNA"/>
</dbReference>
<evidence type="ECO:0000313" key="1">
    <source>
        <dbReference type="EMBL" id="KAK3763236.1"/>
    </source>
</evidence>
<keyword evidence="2" id="KW-1185">Reference proteome</keyword>
<sequence>MSSPVLSSQAYNFLPQETFDSGAPSPALCQIDSTDLPAVCGSVLVGYWDTLREPRAPAVIRFLAHSDDRFVGYEDEGVTDRTMLIFCTGRLQWLDFLSDSDDRFVGYEDD</sequence>
<evidence type="ECO:0000313" key="2">
    <source>
        <dbReference type="Proteomes" id="UP001283361"/>
    </source>
</evidence>
<gene>
    <name evidence="1" type="ORF">RRG08_062666</name>
</gene>
<protein>
    <submittedName>
        <fullName evidence="1">Uncharacterized protein</fullName>
    </submittedName>
</protein>